<dbReference type="PRINTS" id="PR00081">
    <property type="entry name" value="GDHRDH"/>
</dbReference>
<evidence type="ECO:0000313" key="3">
    <source>
        <dbReference type="EMBL" id="OPZ92076.1"/>
    </source>
</evidence>
<name>A0A1V5MFV1_UNCT6</name>
<comment type="similarity">
    <text evidence="1 2">Belongs to the short-chain dehydrogenases/reductases (SDR) family.</text>
</comment>
<dbReference type="SUPFAM" id="SSF51735">
    <property type="entry name" value="NAD(P)-binding Rossmann-fold domains"/>
    <property type="match status" value="1"/>
</dbReference>
<organism evidence="3">
    <name type="scientific">candidate division TA06 bacterium ADurb.Bin417</name>
    <dbReference type="NCBI Taxonomy" id="1852828"/>
    <lineage>
        <taxon>Bacteria</taxon>
        <taxon>Bacteria division TA06</taxon>
    </lineage>
</organism>
<dbReference type="GO" id="GO:0009010">
    <property type="term" value="F:sorbitol-6-phosphate 2-dehydrogenase activity"/>
    <property type="evidence" value="ECO:0007669"/>
    <property type="project" value="UniProtKB-EC"/>
</dbReference>
<dbReference type="Gene3D" id="3.40.50.720">
    <property type="entry name" value="NAD(P)-binding Rossmann-like Domain"/>
    <property type="match status" value="1"/>
</dbReference>
<dbReference type="InterPro" id="IPR002347">
    <property type="entry name" value="SDR_fam"/>
</dbReference>
<reference evidence="3" key="1">
    <citation type="submission" date="2017-02" db="EMBL/GenBank/DDBJ databases">
        <title>Delving into the versatile metabolic prowess of the omnipresent phylum Bacteroidetes.</title>
        <authorList>
            <person name="Nobu M.K."/>
            <person name="Mei R."/>
            <person name="Narihiro T."/>
            <person name="Kuroda K."/>
            <person name="Liu W.-T."/>
        </authorList>
    </citation>
    <scope>NUCLEOTIDE SEQUENCE</scope>
    <source>
        <strain evidence="3">ADurb.Bin417</strain>
    </source>
</reference>
<gene>
    <name evidence="3" type="primary">srlD</name>
    <name evidence="3" type="ORF">BWY73_00934</name>
</gene>
<dbReference type="PANTHER" id="PTHR42760:SF105">
    <property type="entry name" value="SORBITOL-6-PHOSPHATE 2-DEHYDROGENASE"/>
    <property type="match status" value="1"/>
</dbReference>
<sequence length="264" mass="28473">METQTLKGRVAIVTGAARGLGEAIALGLAAEGAIVCPWDINIEGARQVSEKIRAAGGQAGHPAAVDVTDAAAVRSEVESLARDPGRLDILVSNAGILKVHEVTEFPEEEWRRVIEVNLTGYFICAKYAALVMKRQRSGSIIQVNSKSGKKGSYRNSAYAASKFGGIGLTQSLALDLASCNVRVNAVCPGNLLDSPLWQESLFDEYARKWNISKEEVRRKYTDQVPLGRPCTYQDVVNVVLFLAGDQSAYMTGQAINVTGGQEMR</sequence>
<comment type="caution">
    <text evidence="3">The sequence shown here is derived from an EMBL/GenBank/DDBJ whole genome shotgun (WGS) entry which is preliminary data.</text>
</comment>
<dbReference type="Proteomes" id="UP000485484">
    <property type="component" value="Unassembled WGS sequence"/>
</dbReference>
<keyword evidence="3" id="KW-0560">Oxidoreductase</keyword>
<dbReference type="AlphaFoldDB" id="A0A1V5MFV1"/>
<dbReference type="NCBIfam" id="NF009050">
    <property type="entry name" value="PRK12384.1"/>
    <property type="match status" value="1"/>
</dbReference>
<dbReference type="FunFam" id="3.40.50.720:FF:000084">
    <property type="entry name" value="Short-chain dehydrogenase reductase"/>
    <property type="match status" value="1"/>
</dbReference>
<evidence type="ECO:0000256" key="2">
    <source>
        <dbReference type="RuleBase" id="RU000363"/>
    </source>
</evidence>
<evidence type="ECO:0000256" key="1">
    <source>
        <dbReference type="ARBA" id="ARBA00006484"/>
    </source>
</evidence>
<dbReference type="PROSITE" id="PS00061">
    <property type="entry name" value="ADH_SHORT"/>
    <property type="match status" value="1"/>
</dbReference>
<protein>
    <submittedName>
        <fullName evidence="3">Sorbitol-6-phosphate 2-dehydrogenase</fullName>
        <ecNumber evidence="3">1.1.1.140</ecNumber>
    </submittedName>
</protein>
<dbReference type="EMBL" id="MWAK01000131">
    <property type="protein sequence ID" value="OPZ92076.1"/>
    <property type="molecule type" value="Genomic_DNA"/>
</dbReference>
<dbReference type="PANTHER" id="PTHR42760">
    <property type="entry name" value="SHORT-CHAIN DEHYDROGENASES/REDUCTASES FAMILY MEMBER"/>
    <property type="match status" value="1"/>
</dbReference>
<accession>A0A1V5MFV1</accession>
<dbReference type="InterPro" id="IPR020904">
    <property type="entry name" value="Sc_DH/Rdtase_CS"/>
</dbReference>
<proteinExistence type="inferred from homology"/>
<dbReference type="EC" id="1.1.1.140" evidence="3"/>
<dbReference type="PRINTS" id="PR00080">
    <property type="entry name" value="SDRFAMILY"/>
</dbReference>
<dbReference type="Pfam" id="PF00106">
    <property type="entry name" value="adh_short"/>
    <property type="match status" value="1"/>
</dbReference>
<dbReference type="InterPro" id="IPR036291">
    <property type="entry name" value="NAD(P)-bd_dom_sf"/>
</dbReference>